<feature type="compositionally biased region" description="Basic and acidic residues" evidence="3">
    <location>
        <begin position="19"/>
        <end position="28"/>
    </location>
</feature>
<dbReference type="InterPro" id="IPR036390">
    <property type="entry name" value="WH_DNA-bd_sf"/>
</dbReference>
<evidence type="ECO:0000259" key="4">
    <source>
        <dbReference type="PROSITE" id="PS50250"/>
    </source>
</evidence>
<evidence type="ECO:0000256" key="2">
    <source>
        <dbReference type="SAM" id="Coils"/>
    </source>
</evidence>
<dbReference type="InterPro" id="IPR000717">
    <property type="entry name" value="PCI_dom"/>
</dbReference>
<evidence type="ECO:0000256" key="1">
    <source>
        <dbReference type="ARBA" id="ARBA00022942"/>
    </source>
</evidence>
<name>A0A7R9WGW2_9STRA</name>
<evidence type="ECO:0000313" key="5">
    <source>
        <dbReference type="EMBL" id="CAD8323216.1"/>
    </source>
</evidence>
<dbReference type="InterPro" id="IPR049549">
    <property type="entry name" value="RPN7_PSMD6_C"/>
</dbReference>
<dbReference type="PANTHER" id="PTHR14145:SF1">
    <property type="entry name" value="26S PROTEASOME NON-ATPASE REGULATORY SUBUNIT 6"/>
    <property type="match status" value="1"/>
</dbReference>
<dbReference type="PROSITE" id="PS50250">
    <property type="entry name" value="PCI"/>
    <property type="match status" value="1"/>
</dbReference>
<dbReference type="PANTHER" id="PTHR14145">
    <property type="entry name" value="26S PROTESOME SUBUNIT 6"/>
    <property type="match status" value="1"/>
</dbReference>
<protein>
    <recommendedName>
        <fullName evidence="4">PCI domain-containing protein</fullName>
    </recommendedName>
</protein>
<evidence type="ECO:0000256" key="3">
    <source>
        <dbReference type="SAM" id="MobiDB-lite"/>
    </source>
</evidence>
<reference evidence="5" key="1">
    <citation type="submission" date="2021-01" db="EMBL/GenBank/DDBJ databases">
        <authorList>
            <person name="Corre E."/>
            <person name="Pelletier E."/>
            <person name="Niang G."/>
            <person name="Scheremetjew M."/>
            <person name="Finn R."/>
            <person name="Kale V."/>
            <person name="Holt S."/>
            <person name="Cochrane G."/>
            <person name="Meng A."/>
            <person name="Brown T."/>
            <person name="Cohen L."/>
        </authorList>
    </citation>
    <scope>NUCLEOTIDE SEQUENCE</scope>
    <source>
        <strain evidence="5">CCMP147</strain>
    </source>
</reference>
<feature type="domain" description="PCI" evidence="4">
    <location>
        <begin position="244"/>
        <end position="412"/>
    </location>
</feature>
<dbReference type="InterPro" id="IPR045135">
    <property type="entry name" value="Rpn7_N"/>
</dbReference>
<dbReference type="Pfam" id="PF10602">
    <property type="entry name" value="RPN7"/>
    <property type="match status" value="1"/>
</dbReference>
<dbReference type="InterPro" id="IPR019585">
    <property type="entry name" value="Rpn7/CSN1"/>
</dbReference>
<dbReference type="SMART" id="SM00088">
    <property type="entry name" value="PINT"/>
    <property type="match status" value="1"/>
</dbReference>
<dbReference type="SUPFAM" id="SSF46785">
    <property type="entry name" value="Winged helix' DNA-binding domain"/>
    <property type="match status" value="1"/>
</dbReference>
<dbReference type="Pfam" id="PF21154">
    <property type="entry name" value="RPN7_PSMD6_C"/>
    <property type="match status" value="1"/>
</dbReference>
<dbReference type="FunFam" id="1.25.40.570:FF:000005">
    <property type="entry name" value="26S proteasome regulatory subunit N7"/>
    <property type="match status" value="1"/>
</dbReference>
<feature type="coiled-coil region" evidence="2">
    <location>
        <begin position="124"/>
        <end position="151"/>
    </location>
</feature>
<feature type="compositionally biased region" description="Acidic residues" evidence="3">
    <location>
        <begin position="1"/>
        <end position="10"/>
    </location>
</feature>
<keyword evidence="2" id="KW-0175">Coiled coil</keyword>
<dbReference type="GO" id="GO:0043161">
    <property type="term" value="P:proteasome-mediated ubiquitin-dependent protein catabolic process"/>
    <property type="evidence" value="ECO:0007669"/>
    <property type="project" value="TreeGrafter"/>
</dbReference>
<dbReference type="AlphaFoldDB" id="A0A7R9WGW2"/>
<gene>
    <name evidence="5" type="ORF">TDUB1175_LOCUS21634</name>
</gene>
<feature type="region of interest" description="Disordered" evidence="3">
    <location>
        <begin position="1"/>
        <end position="47"/>
    </location>
</feature>
<dbReference type="Gene3D" id="1.25.40.570">
    <property type="match status" value="1"/>
</dbReference>
<keyword evidence="1" id="KW-0647">Proteasome</keyword>
<organism evidence="5">
    <name type="scientific">Pseudictyota dubia</name>
    <dbReference type="NCBI Taxonomy" id="2749911"/>
    <lineage>
        <taxon>Eukaryota</taxon>
        <taxon>Sar</taxon>
        <taxon>Stramenopiles</taxon>
        <taxon>Ochrophyta</taxon>
        <taxon>Bacillariophyta</taxon>
        <taxon>Mediophyceae</taxon>
        <taxon>Biddulphiophycidae</taxon>
        <taxon>Eupodiscales</taxon>
        <taxon>Odontellaceae</taxon>
        <taxon>Pseudictyota</taxon>
    </lineage>
</organism>
<sequence>MSPAADEEGTNMDVDTPSTEEKPADAPKKKVVNPSASAETASKHPDMDLAQSIHKLTMLGGPEPHLDADEAKAVGIPDDLTETVMKAVGGEEVENPSLYRHLKSTLGWDARPSVLSDDDLAAMDSKHKKTLEELEKKVDEAKENAGDMEVLDARFEVARFAAKSLSKDEALESYGKVLALPKLSSGKTIDATMESARVSIFHGDTKKSAELIAKASKLAQDGGDWDRRNRLKVYTALSKILARDIKTAASLLVDCIATFSCNELCSYTDFIVYTIITNILHLPRTELKEKIIDGPEILSVSNDIPVVCRLVNTLYDCDYKGYLQAMVELRAILVADRFLQPHSGYIMRELHVLGYKQFLDSYKSVTLDNMAHSFGVGTEYLDLQLSRFIAAGRLAAKIDKFGGVVETNRPDLKNAQYRDMIQKGDLLLNRIQKLARVVDL</sequence>
<dbReference type="Pfam" id="PF01399">
    <property type="entry name" value="PCI"/>
    <property type="match status" value="1"/>
</dbReference>
<dbReference type="EMBL" id="HBED01042984">
    <property type="protein sequence ID" value="CAD8323216.1"/>
    <property type="molecule type" value="Transcribed_RNA"/>
</dbReference>
<proteinExistence type="predicted"/>
<dbReference type="GO" id="GO:0000502">
    <property type="term" value="C:proteasome complex"/>
    <property type="evidence" value="ECO:0007669"/>
    <property type="project" value="UniProtKB-KW"/>
</dbReference>
<accession>A0A7R9WGW2</accession>